<evidence type="ECO:0000313" key="3">
    <source>
        <dbReference type="Proteomes" id="UP000273982"/>
    </source>
</evidence>
<dbReference type="InterPro" id="IPR014914">
    <property type="entry name" value="RES_dom"/>
</dbReference>
<name>A0A3G8MBJ5_9HYPH</name>
<dbReference type="AlphaFoldDB" id="A0A3G8MBJ5"/>
<dbReference type="SMART" id="SM00953">
    <property type="entry name" value="RES"/>
    <property type="match status" value="1"/>
</dbReference>
<feature type="domain" description="RES" evidence="1">
    <location>
        <begin position="10"/>
        <end position="142"/>
    </location>
</feature>
<evidence type="ECO:0000313" key="2">
    <source>
        <dbReference type="EMBL" id="AZG78590.1"/>
    </source>
</evidence>
<accession>A0A3G8MBJ5</accession>
<dbReference type="Proteomes" id="UP000273982">
    <property type="component" value="Chromosome"/>
</dbReference>
<protein>
    <recommendedName>
        <fullName evidence="1">RES domain-containing protein</fullName>
    </recommendedName>
</protein>
<sequence length="159" mass="17137">MLAPKLAHDPLSGAGAAARGGRFNPPGLSALYMSEDFATAVAEYEQDLGIRPGTLCAYEVTSERIADLGDIPTLEALGVDAAILKNPWKQIAFVERRAPPSWALAKRLLAQDIDGVRVPSVQASGFNLVLWRWNIEGATKVAALDPLRDLPADQSSWTR</sequence>
<dbReference type="Pfam" id="PF08808">
    <property type="entry name" value="RES"/>
    <property type="match status" value="1"/>
</dbReference>
<reference evidence="2 3" key="1">
    <citation type="submission" date="2018-11" db="EMBL/GenBank/DDBJ databases">
        <title>Genome squencing of methanotrophic bacteria isolated from alkaline groundwater in Korea.</title>
        <authorList>
            <person name="Nguyen L.N."/>
        </authorList>
    </citation>
    <scope>NUCLEOTIDE SEQUENCE [LARGE SCALE GENOMIC DNA]</scope>
    <source>
        <strain evidence="2 3">GW6</strain>
    </source>
</reference>
<evidence type="ECO:0000259" key="1">
    <source>
        <dbReference type="SMART" id="SM00953"/>
    </source>
</evidence>
<proteinExistence type="predicted"/>
<organism evidence="2 3">
    <name type="scientific">Methylocystis rosea</name>
    <dbReference type="NCBI Taxonomy" id="173366"/>
    <lineage>
        <taxon>Bacteria</taxon>
        <taxon>Pseudomonadati</taxon>
        <taxon>Pseudomonadota</taxon>
        <taxon>Alphaproteobacteria</taxon>
        <taxon>Hyphomicrobiales</taxon>
        <taxon>Methylocystaceae</taxon>
        <taxon>Methylocystis</taxon>
    </lineage>
</organism>
<dbReference type="EMBL" id="CP034086">
    <property type="protein sequence ID" value="AZG78590.1"/>
    <property type="molecule type" value="Genomic_DNA"/>
</dbReference>
<gene>
    <name evidence="2" type="ORF">EHO51_10615</name>
</gene>
<dbReference type="KEGG" id="mros:EHO51_10615"/>